<reference evidence="1" key="1">
    <citation type="submission" date="2014-05" db="EMBL/GenBank/DDBJ databases">
        <authorList>
            <person name="Chronopoulou M."/>
        </authorList>
    </citation>
    <scope>NUCLEOTIDE SEQUENCE</scope>
    <source>
        <tissue evidence="1">Whole organism</tissue>
    </source>
</reference>
<dbReference type="EMBL" id="HACA01022321">
    <property type="protein sequence ID" value="CDW39682.1"/>
    <property type="molecule type" value="Transcribed_RNA"/>
</dbReference>
<sequence>MMYLSERVCQDTVLGENIVVPAESAPQPWQNVILVYLLTFFVSLEGVGRHLDAVVRHDAVNHDLNVCYKRFLRPEFFSTVLLRHF</sequence>
<protein>
    <submittedName>
        <fullName evidence="1">Uncharacterized protein</fullName>
    </submittedName>
</protein>
<evidence type="ECO:0000313" key="1">
    <source>
        <dbReference type="EMBL" id="CDW39682.1"/>
    </source>
</evidence>
<proteinExistence type="predicted"/>
<accession>A0A0K2UP61</accession>
<dbReference type="AlphaFoldDB" id="A0A0K2UP61"/>
<name>A0A0K2UP61_LEPSM</name>
<organism evidence="1">
    <name type="scientific">Lepeophtheirus salmonis</name>
    <name type="common">Salmon louse</name>
    <name type="synonym">Caligus salmonis</name>
    <dbReference type="NCBI Taxonomy" id="72036"/>
    <lineage>
        <taxon>Eukaryota</taxon>
        <taxon>Metazoa</taxon>
        <taxon>Ecdysozoa</taxon>
        <taxon>Arthropoda</taxon>
        <taxon>Crustacea</taxon>
        <taxon>Multicrustacea</taxon>
        <taxon>Hexanauplia</taxon>
        <taxon>Copepoda</taxon>
        <taxon>Siphonostomatoida</taxon>
        <taxon>Caligidae</taxon>
        <taxon>Lepeophtheirus</taxon>
    </lineage>
</organism>